<comment type="subcellular location">
    <subcellularLocation>
        <location evidence="1">Cell membrane</location>
        <topology evidence="1">Multi-pass membrane protein</topology>
    </subcellularLocation>
</comment>
<gene>
    <name evidence="10" type="ORF">FRC53_01620</name>
</gene>
<comment type="caution">
    <text evidence="10">The sequence shown here is derived from an EMBL/GenBank/DDBJ whole genome shotgun (WGS) entry which is preliminary data.</text>
</comment>
<accession>A0A6L5GPI9</accession>
<feature type="transmembrane region" description="Helical" evidence="7">
    <location>
        <begin position="288"/>
        <end position="314"/>
    </location>
</feature>
<keyword evidence="5 7" id="KW-0472">Membrane</keyword>
<reference evidence="10" key="1">
    <citation type="journal article" date="2020" name="Appl. Environ. Microbiol.">
        <title>Medium-Chain Fatty Acid Synthesis by 'Candidatus Weimeria bifida' gen. nov., sp. nov., and 'Candidatus Pseudoramibacter fermentans' sp. nov.</title>
        <authorList>
            <person name="Scarborough M.J."/>
            <person name="Myers K.S."/>
            <person name="Donohue T.J."/>
            <person name="Noguera D.R."/>
        </authorList>
    </citation>
    <scope>NUCLEOTIDE SEQUENCE</scope>
    <source>
        <strain evidence="10">EUB1.1</strain>
    </source>
</reference>
<feature type="transmembrane region" description="Helical" evidence="7">
    <location>
        <begin position="335"/>
        <end position="359"/>
    </location>
</feature>
<dbReference type="AlphaFoldDB" id="A0A6L5GPI9"/>
<dbReference type="Pfam" id="PF02687">
    <property type="entry name" value="FtsX"/>
    <property type="match status" value="1"/>
</dbReference>
<keyword evidence="4 7" id="KW-1133">Transmembrane helix</keyword>
<evidence type="ECO:0000256" key="7">
    <source>
        <dbReference type="SAM" id="Phobius"/>
    </source>
</evidence>
<evidence type="ECO:0000259" key="9">
    <source>
        <dbReference type="Pfam" id="PF12704"/>
    </source>
</evidence>
<sequence length="412" mass="43898">MNLRENIRLAVTSLKSNKMRSLLTMLGIIIGIGSVIAISSIGSAVSRSVSEALNSMATKSVDVYVTPRNSDNGGIDTKDMISQDMIDAFRHSFSDKIDDVAYSTSASLSGTVDDLKQTKVSLTGANGGYLNYMQLRIVSGHRFTEAESSGTRPLAIISKKLARKVFGHQDPIGQSMTVRTDTGNVRCTVVGLYQTGGKDMVSAMTAVSSETVYLPPAAANALMRADDAGNSEIIVTLNQSADTAALSRQIKTWFNRHYYASNPDAKITTMNIEKQANEINNQMAKLSLGIALIAGISLLVGGIGVMNIMLVSVTERTREIGIRKALGASNRDIRFQFFVESVIICLIGGLIGIGVGAAIGAAGGHFVHITVYPTLSSILVAVLFSMAIGVFFGAYPANKAAKLNPIDALRYE</sequence>
<organism evidence="10 11">
    <name type="scientific">Candidatus Pseudoramibacter fermentans</name>
    <dbReference type="NCBI Taxonomy" id="2594427"/>
    <lineage>
        <taxon>Bacteria</taxon>
        <taxon>Bacillati</taxon>
        <taxon>Bacillota</taxon>
        <taxon>Clostridia</taxon>
        <taxon>Eubacteriales</taxon>
        <taxon>Eubacteriaceae</taxon>
        <taxon>Pseudoramibacter</taxon>
    </lineage>
</organism>
<keyword evidence="11" id="KW-1185">Reference proteome</keyword>
<dbReference type="PANTHER" id="PTHR30572:SF4">
    <property type="entry name" value="ABC TRANSPORTER PERMEASE YTRF"/>
    <property type="match status" value="1"/>
</dbReference>
<evidence type="ECO:0000256" key="4">
    <source>
        <dbReference type="ARBA" id="ARBA00022989"/>
    </source>
</evidence>
<feature type="transmembrane region" description="Helical" evidence="7">
    <location>
        <begin position="371"/>
        <end position="395"/>
    </location>
</feature>
<dbReference type="PANTHER" id="PTHR30572">
    <property type="entry name" value="MEMBRANE COMPONENT OF TRANSPORTER-RELATED"/>
    <property type="match status" value="1"/>
</dbReference>
<dbReference type="Proteomes" id="UP000473648">
    <property type="component" value="Unassembled WGS sequence"/>
</dbReference>
<feature type="domain" description="ABC3 transporter permease C-terminal" evidence="8">
    <location>
        <begin position="292"/>
        <end position="405"/>
    </location>
</feature>
<dbReference type="EMBL" id="VOGB01000003">
    <property type="protein sequence ID" value="MQM72134.1"/>
    <property type="molecule type" value="Genomic_DNA"/>
</dbReference>
<dbReference type="Pfam" id="PF12704">
    <property type="entry name" value="MacB_PCD"/>
    <property type="match status" value="1"/>
</dbReference>
<evidence type="ECO:0000313" key="10">
    <source>
        <dbReference type="EMBL" id="MQM72134.1"/>
    </source>
</evidence>
<protein>
    <submittedName>
        <fullName evidence="10">FtsX-like permease family protein</fullName>
    </submittedName>
</protein>
<dbReference type="InterPro" id="IPR003838">
    <property type="entry name" value="ABC3_permease_C"/>
</dbReference>
<feature type="transmembrane region" description="Helical" evidence="7">
    <location>
        <begin position="21"/>
        <end position="45"/>
    </location>
</feature>
<keyword evidence="2" id="KW-1003">Cell membrane</keyword>
<evidence type="ECO:0000259" key="8">
    <source>
        <dbReference type="Pfam" id="PF02687"/>
    </source>
</evidence>
<dbReference type="GO" id="GO:0022857">
    <property type="term" value="F:transmembrane transporter activity"/>
    <property type="evidence" value="ECO:0007669"/>
    <property type="project" value="TreeGrafter"/>
</dbReference>
<evidence type="ECO:0000256" key="1">
    <source>
        <dbReference type="ARBA" id="ARBA00004651"/>
    </source>
</evidence>
<feature type="domain" description="MacB-like periplasmic core" evidence="9">
    <location>
        <begin position="21"/>
        <end position="251"/>
    </location>
</feature>
<dbReference type="InterPro" id="IPR025857">
    <property type="entry name" value="MacB_PCD"/>
</dbReference>
<dbReference type="GO" id="GO:0005886">
    <property type="term" value="C:plasma membrane"/>
    <property type="evidence" value="ECO:0007669"/>
    <property type="project" value="UniProtKB-SubCell"/>
</dbReference>
<evidence type="ECO:0000256" key="2">
    <source>
        <dbReference type="ARBA" id="ARBA00022475"/>
    </source>
</evidence>
<name>A0A6L5GPI9_9FIRM</name>
<comment type="similarity">
    <text evidence="6">Belongs to the ABC-4 integral membrane protein family.</text>
</comment>
<evidence type="ECO:0000313" key="11">
    <source>
        <dbReference type="Proteomes" id="UP000473648"/>
    </source>
</evidence>
<keyword evidence="3 7" id="KW-0812">Transmembrane</keyword>
<proteinExistence type="inferred from homology"/>
<evidence type="ECO:0000256" key="5">
    <source>
        <dbReference type="ARBA" id="ARBA00023136"/>
    </source>
</evidence>
<evidence type="ECO:0000256" key="6">
    <source>
        <dbReference type="ARBA" id="ARBA00038076"/>
    </source>
</evidence>
<dbReference type="InterPro" id="IPR050250">
    <property type="entry name" value="Macrolide_Exporter_MacB"/>
</dbReference>
<evidence type="ECO:0000256" key="3">
    <source>
        <dbReference type="ARBA" id="ARBA00022692"/>
    </source>
</evidence>